<dbReference type="Pfam" id="PF20009">
    <property type="entry name" value="GEVED"/>
    <property type="match status" value="4"/>
</dbReference>
<dbReference type="Gene3D" id="2.60.40.2700">
    <property type="match status" value="1"/>
</dbReference>
<reference evidence="4 5" key="1">
    <citation type="journal article" date="2009" name="Stand. Genomic Sci.">
        <title>Complete genome sequence of Dyadobacter fermentans type strain (NS114).</title>
        <authorList>
            <person name="Lang E."/>
            <person name="Lapidus A."/>
            <person name="Chertkov O."/>
            <person name="Brettin T."/>
            <person name="Detter J.C."/>
            <person name="Han C."/>
            <person name="Copeland A."/>
            <person name="Glavina Del Rio T."/>
            <person name="Nolan M."/>
            <person name="Chen F."/>
            <person name="Lucas S."/>
            <person name="Tice H."/>
            <person name="Cheng J.F."/>
            <person name="Land M."/>
            <person name="Hauser L."/>
            <person name="Chang Y.J."/>
            <person name="Jeffries C.D."/>
            <person name="Kopitz M."/>
            <person name="Bruce D."/>
            <person name="Goodwin L."/>
            <person name="Pitluck S."/>
            <person name="Ovchinnikova G."/>
            <person name="Pati A."/>
            <person name="Ivanova N."/>
            <person name="Mavrommatis K."/>
            <person name="Chen A."/>
            <person name="Palaniappan K."/>
            <person name="Chain P."/>
            <person name="Bristow J."/>
            <person name="Eisen J.A."/>
            <person name="Markowitz V."/>
            <person name="Hugenholtz P."/>
            <person name="Goker M."/>
            <person name="Rohde M."/>
            <person name="Kyrpides N.C."/>
            <person name="Klenk H.P."/>
        </authorList>
    </citation>
    <scope>NUCLEOTIDE SEQUENCE [LARGE SCALE GENOMIC DNA]</scope>
    <source>
        <strain evidence="5">ATCC 700827 / DSM 18053 / CIP 107007 / KCTC 52180 / NS114</strain>
    </source>
</reference>
<feature type="domain" description="Secretion system C-terminal sorting" evidence="2">
    <location>
        <begin position="1220"/>
        <end position="1292"/>
    </location>
</feature>
<dbReference type="InterPro" id="IPR045474">
    <property type="entry name" value="GEVED"/>
</dbReference>
<accession>C6VWP4</accession>
<keyword evidence="1" id="KW-0732">Signal</keyword>
<evidence type="ECO:0000259" key="3">
    <source>
        <dbReference type="Pfam" id="PF20009"/>
    </source>
</evidence>
<feature type="domain" description="GEVED" evidence="3">
    <location>
        <begin position="604"/>
        <end position="683"/>
    </location>
</feature>
<dbReference type="Proteomes" id="UP000002011">
    <property type="component" value="Chromosome"/>
</dbReference>
<keyword evidence="5" id="KW-1185">Reference proteome</keyword>
<dbReference type="STRING" id="471854.Dfer_5604"/>
<name>C6VWP4_DYAFD</name>
<organism evidence="4 5">
    <name type="scientific">Dyadobacter fermentans (strain ATCC 700827 / DSM 18053 / CIP 107007 / KCTC 52180 / NS114)</name>
    <dbReference type="NCBI Taxonomy" id="471854"/>
    <lineage>
        <taxon>Bacteria</taxon>
        <taxon>Pseudomonadati</taxon>
        <taxon>Bacteroidota</taxon>
        <taxon>Cytophagia</taxon>
        <taxon>Cytophagales</taxon>
        <taxon>Spirosomataceae</taxon>
        <taxon>Dyadobacter</taxon>
    </lineage>
</organism>
<gene>
    <name evidence="4" type="ordered locus">Dfer_5604</name>
</gene>
<dbReference type="KEGG" id="dfe:Dfer_5604"/>
<evidence type="ECO:0000313" key="4">
    <source>
        <dbReference type="EMBL" id="ACT96794.1"/>
    </source>
</evidence>
<evidence type="ECO:0000256" key="1">
    <source>
        <dbReference type="SAM" id="SignalP"/>
    </source>
</evidence>
<sequence>MFRRLALYLFLIFTASGRIYAQNYCASASTSDSNQDIVNVTIGALNNSSGCNQTAGTGSIPGRYSNYTDLTPISLPQLNNIPFSVDIALCGPSYGSSYVTIWIDLNHNGSFEEADERVFQSGRLFASHFTISDSLKIPETALLGLTRMRIITSKNADIIPCDDYQGSETEDYTINIVEPLLCTGVPELGNTTTAQTTVCLNSVIDFSLSSRSLLDIDEIGISYQWYNNAGPITGATGRTYTATITQADNFYCQVTCNQTGQTGQSTPVSISLKTYTECYCLSAAIDNTGMEILNVTAGSLNHSTDFDETGGPGSILGSYSDFTTLVAAPDFNQLATIPFSVDISSDYYTQTSAWIDYNKNGIFEYPEERVYQSTGSRFGSHVLNGSFKIPSTSLTGITRMRVITRYGQEEMISACGEYEEGETEDYLVNILSPPVCSGSPIQATTVATQNEVCPDVSFTFSLTPSITTTGNTYQWYNSDGPIIGATNETYTASITKADTYYCDVTCPNSAQTTASVPAVVNAPYLYCACTSASTESIGESVSNVTVGTLNNSSGCGQTGGPGSVLKKYSDYTTLLAPPDLALTVPIPYSVTNTACGAFGSTSTSIWIDFNHNGVFDAPGERVFNSNSYTWQESYTLSGSFVIPADALPGLARMRIITAAQGGLPMSAACGTYASGETEDYFVNLLPIPACSGSPVQTETIATQNPSCPDVNFTFSLTPAIYTPGITYQWYNNAGPIEGATDKTYTTAITTEDSFYCEITCLNSNETTSSTPAKVDAAYLYCPCVSGATSSDYQDIVNVTIGALDNSSNCGETGGPGSLASRYSDYTMLEAPDLVKQENIPIAIEISDCNGYRASTVSIWIDYNHNGSFDSPGEHVYNSGPIDWRVPYNLTGSMVIPENALTGKTRMRVIIVSGGADPTLSACGEYVYGETEDYYINIVAPGCDGPVSLPATATSHTQNVATTPLVSIDCQYFAKVVPGEGFTDVTVKSWLETTPPFRYVPRHYEITPATNPNTATGIVTLYFTQADFDAYNGTIPLGFLPTGPDDVSGIANFQIVKFAGTSPTGLGYAGPPSFIPGDNHSWNTGDYTLIWNPTHSIWEVTFPVAGFSGFLAKSVEQSLPVTLVTFTGKPQETNNELIWKTSSEVNFSHFEIERSVNARSFENIGKKVASESGRYTFLDSDPPQATVFYRLKMMDLDTRYSYSKIIAIENNALKPIVGNFYPNPSSGEVYIDINSIKKTSWKMTTYDLTGRLRAQKTVSLKPGLNVITIDKLSPGLNILKFENGSTSEIRKVVKQ</sequence>
<dbReference type="Pfam" id="PF18962">
    <property type="entry name" value="Por_Secre_tail"/>
    <property type="match status" value="1"/>
</dbReference>
<feature type="domain" description="GEVED" evidence="3">
    <location>
        <begin position="351"/>
        <end position="429"/>
    </location>
</feature>
<proteinExistence type="predicted"/>
<dbReference type="NCBIfam" id="TIGR04183">
    <property type="entry name" value="Por_Secre_tail"/>
    <property type="match status" value="1"/>
</dbReference>
<dbReference type="eggNOG" id="COG3227">
    <property type="taxonomic scope" value="Bacteria"/>
</dbReference>
<feature type="domain" description="GEVED" evidence="3">
    <location>
        <begin position="98"/>
        <end position="175"/>
    </location>
</feature>
<feature type="signal peptide" evidence="1">
    <location>
        <begin position="1"/>
        <end position="21"/>
    </location>
</feature>
<evidence type="ECO:0000313" key="5">
    <source>
        <dbReference type="Proteomes" id="UP000002011"/>
    </source>
</evidence>
<dbReference type="EMBL" id="CP001619">
    <property type="protein sequence ID" value="ACT96794.1"/>
    <property type="molecule type" value="Genomic_DNA"/>
</dbReference>
<dbReference type="HOGENOM" id="CLU_261961_0_0_10"/>
<dbReference type="InterPro" id="IPR026444">
    <property type="entry name" value="Secre_tail"/>
</dbReference>
<evidence type="ECO:0000259" key="2">
    <source>
        <dbReference type="Pfam" id="PF18962"/>
    </source>
</evidence>
<feature type="chain" id="PRO_5002970757" evidence="1">
    <location>
        <begin position="22"/>
        <end position="1294"/>
    </location>
</feature>
<feature type="domain" description="GEVED" evidence="3">
    <location>
        <begin position="856"/>
        <end position="936"/>
    </location>
</feature>
<protein>
    <submittedName>
        <fullName evidence="4">Uncharacterized protein</fullName>
    </submittedName>
</protein>
<dbReference type="eggNOG" id="COG2374">
    <property type="taxonomic scope" value="Bacteria"/>
</dbReference>